<accession>A0A371HFC3</accession>
<evidence type="ECO:0000259" key="1">
    <source>
        <dbReference type="Pfam" id="PF00078"/>
    </source>
</evidence>
<dbReference type="Gene3D" id="3.10.10.10">
    <property type="entry name" value="HIV Type 1 Reverse Transcriptase, subunit A, domain 1"/>
    <property type="match status" value="1"/>
</dbReference>
<dbReference type="EMBL" id="QJKJ01002756">
    <property type="protein sequence ID" value="RDY01488.1"/>
    <property type="molecule type" value="Genomic_DNA"/>
</dbReference>
<name>A0A371HFC3_MUCPR</name>
<dbReference type="InterPro" id="IPR043502">
    <property type="entry name" value="DNA/RNA_pol_sf"/>
</dbReference>
<organism evidence="2 3">
    <name type="scientific">Mucuna pruriens</name>
    <name type="common">Velvet bean</name>
    <name type="synonym">Dolichos pruriens</name>
    <dbReference type="NCBI Taxonomy" id="157652"/>
    <lineage>
        <taxon>Eukaryota</taxon>
        <taxon>Viridiplantae</taxon>
        <taxon>Streptophyta</taxon>
        <taxon>Embryophyta</taxon>
        <taxon>Tracheophyta</taxon>
        <taxon>Spermatophyta</taxon>
        <taxon>Magnoliopsida</taxon>
        <taxon>eudicotyledons</taxon>
        <taxon>Gunneridae</taxon>
        <taxon>Pentapetalae</taxon>
        <taxon>rosids</taxon>
        <taxon>fabids</taxon>
        <taxon>Fabales</taxon>
        <taxon>Fabaceae</taxon>
        <taxon>Papilionoideae</taxon>
        <taxon>50 kb inversion clade</taxon>
        <taxon>NPAAA clade</taxon>
        <taxon>indigoferoid/millettioid clade</taxon>
        <taxon>Phaseoleae</taxon>
        <taxon>Mucuna</taxon>
    </lineage>
</organism>
<comment type="caution">
    <text evidence="2">The sequence shown here is derived from an EMBL/GenBank/DDBJ whole genome shotgun (WGS) entry which is preliminary data.</text>
</comment>
<dbReference type="Gene3D" id="3.30.70.270">
    <property type="match status" value="1"/>
</dbReference>
<dbReference type="InterPro" id="IPR000477">
    <property type="entry name" value="RT_dom"/>
</dbReference>
<keyword evidence="3" id="KW-1185">Reference proteome</keyword>
<dbReference type="OrthoDB" id="1689949at2759"/>
<dbReference type="PANTHER" id="PTHR24559">
    <property type="entry name" value="TRANSPOSON TY3-I GAG-POL POLYPROTEIN"/>
    <property type="match status" value="1"/>
</dbReference>
<dbReference type="GO" id="GO:0004519">
    <property type="term" value="F:endonuclease activity"/>
    <property type="evidence" value="ECO:0007669"/>
    <property type="project" value="UniProtKB-KW"/>
</dbReference>
<sequence>MCVASNSALGIVLGHKVRVDQPVHELLAIVFALDKFRSYLLGSKIIVFSDHTDRSQLGRAAERQSRHVLEKLSGKSHYVFLDGYSGYMQIHIAPEDQHKTTFTYPFGTFAYNHMPFGLCNAPSTFQR</sequence>
<feature type="domain" description="Reverse transcriptase" evidence="1">
    <location>
        <begin position="58"/>
        <end position="127"/>
    </location>
</feature>
<dbReference type="GO" id="GO:0003964">
    <property type="term" value="F:RNA-directed DNA polymerase activity"/>
    <property type="evidence" value="ECO:0007669"/>
    <property type="project" value="UniProtKB-KW"/>
</dbReference>
<dbReference type="Proteomes" id="UP000257109">
    <property type="component" value="Unassembled WGS sequence"/>
</dbReference>
<gene>
    <name evidence="2" type="ORF">CR513_15175</name>
</gene>
<dbReference type="InterPro" id="IPR043128">
    <property type="entry name" value="Rev_trsase/Diguanyl_cyclase"/>
</dbReference>
<dbReference type="Pfam" id="PF00078">
    <property type="entry name" value="RVT_1"/>
    <property type="match status" value="1"/>
</dbReference>
<proteinExistence type="predicted"/>
<dbReference type="SUPFAM" id="SSF56672">
    <property type="entry name" value="DNA/RNA polymerases"/>
    <property type="match status" value="2"/>
</dbReference>
<protein>
    <recommendedName>
        <fullName evidence="1">Reverse transcriptase domain-containing protein</fullName>
    </recommendedName>
</protein>
<reference evidence="2" key="1">
    <citation type="submission" date="2018-05" db="EMBL/GenBank/DDBJ databases">
        <title>Draft genome of Mucuna pruriens seed.</title>
        <authorList>
            <person name="Nnadi N.E."/>
            <person name="Vos R."/>
            <person name="Hasami M.H."/>
            <person name="Devisetty U.K."/>
            <person name="Aguiy J.C."/>
        </authorList>
    </citation>
    <scope>NUCLEOTIDE SEQUENCE [LARGE SCALE GENOMIC DNA]</scope>
    <source>
        <strain evidence="2">JCA_2017</strain>
    </source>
</reference>
<evidence type="ECO:0000313" key="3">
    <source>
        <dbReference type="Proteomes" id="UP000257109"/>
    </source>
</evidence>
<feature type="non-terminal residue" evidence="2">
    <location>
        <position position="1"/>
    </location>
</feature>
<evidence type="ECO:0000313" key="2">
    <source>
        <dbReference type="EMBL" id="RDY01488.1"/>
    </source>
</evidence>
<dbReference type="GO" id="GO:0016787">
    <property type="term" value="F:hydrolase activity"/>
    <property type="evidence" value="ECO:0007669"/>
    <property type="project" value="UniProtKB-KW"/>
</dbReference>
<dbReference type="PANTHER" id="PTHR24559:SF444">
    <property type="entry name" value="REVERSE TRANSCRIPTASE DOMAIN-CONTAINING PROTEIN"/>
    <property type="match status" value="1"/>
</dbReference>
<dbReference type="AlphaFoldDB" id="A0A371HFC3"/>
<dbReference type="InterPro" id="IPR053134">
    <property type="entry name" value="RNA-dir_DNA_polymerase"/>
</dbReference>